<dbReference type="InterPro" id="IPR036265">
    <property type="entry name" value="HIT-like_sf"/>
</dbReference>
<proteinExistence type="predicted"/>
<keyword evidence="2" id="KW-1185">Reference proteome</keyword>
<organism evidence="1 2">
    <name type="scientific">Brachionus plicatilis</name>
    <name type="common">Marine rotifer</name>
    <name type="synonym">Brachionus muelleri</name>
    <dbReference type="NCBI Taxonomy" id="10195"/>
    <lineage>
        <taxon>Eukaryota</taxon>
        <taxon>Metazoa</taxon>
        <taxon>Spiralia</taxon>
        <taxon>Gnathifera</taxon>
        <taxon>Rotifera</taxon>
        <taxon>Eurotatoria</taxon>
        <taxon>Monogononta</taxon>
        <taxon>Pseudotrocha</taxon>
        <taxon>Ploima</taxon>
        <taxon>Brachionidae</taxon>
        <taxon>Brachionus</taxon>
    </lineage>
</organism>
<dbReference type="Proteomes" id="UP000276133">
    <property type="component" value="Unassembled WGS sequence"/>
</dbReference>
<sequence length="393" mass="46519">MKDKEDRSIYDLIIDSIYYKKKLKLKEIKKSKKIKTKKKNNDNSLNNAGPILYENPTNFDYTLYEDKKFCVIFDILTPRPHFIVKFCPQSRKYPRFKRVEIQDLSSEDTRDLFEFIQNFTSHYGLNSEPFCISFHTGKWASTPEFHAHICVNLERYLKILLEKNLEIESVKPGSNWSMKNFTDKIKNVKDLYIENVKYYKEACLLNGAKYQKKEIESIAVLNQSSHPNFIMPSYIPNIRLDFDLREPKLKFIYTSLNFESSRQKVFMDLLKEMCYFSNRFGFLEKSNGCHICISVDLNNNCNGYIHLSADKFFSLHPLPKIALNLRFNITIRFARSEQKRFLTIGAQNSLLNDIFFNGIKLHFKPKKHIFLCYIQQNSEQIAVSHFYIHLLMN</sequence>
<gene>
    <name evidence="1" type="ORF">BpHYR1_002430</name>
</gene>
<evidence type="ECO:0000313" key="1">
    <source>
        <dbReference type="EMBL" id="RNA15755.1"/>
    </source>
</evidence>
<evidence type="ECO:0000313" key="2">
    <source>
        <dbReference type="Proteomes" id="UP000276133"/>
    </source>
</evidence>
<reference evidence="1 2" key="1">
    <citation type="journal article" date="2018" name="Sci. Rep.">
        <title>Genomic signatures of local adaptation to the degree of environmental predictability in rotifers.</title>
        <authorList>
            <person name="Franch-Gras L."/>
            <person name="Hahn C."/>
            <person name="Garcia-Roger E.M."/>
            <person name="Carmona M.J."/>
            <person name="Serra M."/>
            <person name="Gomez A."/>
        </authorList>
    </citation>
    <scope>NUCLEOTIDE SEQUENCE [LARGE SCALE GENOMIC DNA]</scope>
    <source>
        <strain evidence="1">HYR1</strain>
    </source>
</reference>
<accession>A0A3M7QXT8</accession>
<dbReference type="EMBL" id="REGN01004894">
    <property type="protein sequence ID" value="RNA15755.1"/>
    <property type="molecule type" value="Genomic_DNA"/>
</dbReference>
<dbReference type="OrthoDB" id="9972063at2759"/>
<protein>
    <submittedName>
        <fullName evidence="1">Uncharacterized protein</fullName>
    </submittedName>
</protein>
<comment type="caution">
    <text evidence="1">The sequence shown here is derived from an EMBL/GenBank/DDBJ whole genome shotgun (WGS) entry which is preliminary data.</text>
</comment>
<dbReference type="AlphaFoldDB" id="A0A3M7QXT8"/>
<name>A0A3M7QXT8_BRAPC</name>
<dbReference type="Gene3D" id="3.30.428.10">
    <property type="entry name" value="HIT-like"/>
    <property type="match status" value="1"/>
</dbReference>